<dbReference type="InterPro" id="IPR003141">
    <property type="entry name" value="Pol/His_phosphatase_N"/>
</dbReference>
<dbReference type="PANTHER" id="PTHR32294:SF4">
    <property type="entry name" value="ERROR-PRONE DNA POLYMERASE"/>
    <property type="match status" value="1"/>
</dbReference>
<dbReference type="HAMAP" id="MF_01902">
    <property type="entry name" value="DNApol_error_prone"/>
    <property type="match status" value="1"/>
</dbReference>
<evidence type="ECO:0000256" key="8">
    <source>
        <dbReference type="ARBA" id="ARBA00022705"/>
    </source>
</evidence>
<dbReference type="InterPro" id="IPR011708">
    <property type="entry name" value="DNA_pol3_alpha_NTPase_dom"/>
</dbReference>
<evidence type="ECO:0000256" key="5">
    <source>
        <dbReference type="ARBA" id="ARBA00022490"/>
    </source>
</evidence>
<dbReference type="SMART" id="SM00481">
    <property type="entry name" value="POLIIIAc"/>
    <property type="match status" value="1"/>
</dbReference>
<dbReference type="Gene3D" id="3.20.20.140">
    <property type="entry name" value="Metal-dependent hydrolases"/>
    <property type="match status" value="1"/>
</dbReference>
<keyword evidence="5 13" id="KW-0963">Cytoplasm</keyword>
<dbReference type="RefSeq" id="WP_322467439.1">
    <property type="nucleotide sequence ID" value="NZ_JAXOJX010000050.1"/>
</dbReference>
<keyword evidence="9 13" id="KW-0227">DNA damage</keyword>
<gene>
    <name evidence="13" type="primary">dnaE2</name>
    <name evidence="16" type="ORF">SM757_24755</name>
</gene>
<keyword evidence="8 13" id="KW-0235">DNA replication</keyword>
<evidence type="ECO:0000256" key="4">
    <source>
        <dbReference type="ARBA" id="ARBA00017273"/>
    </source>
</evidence>
<dbReference type="InterPro" id="IPR016195">
    <property type="entry name" value="Pol/histidinol_Pase-like"/>
</dbReference>
<proteinExistence type="inferred from homology"/>
<dbReference type="Pfam" id="PF02811">
    <property type="entry name" value="PHP"/>
    <property type="match status" value="1"/>
</dbReference>
<dbReference type="InterPro" id="IPR029460">
    <property type="entry name" value="DNAPol_HHH"/>
</dbReference>
<dbReference type="Pfam" id="PF17657">
    <property type="entry name" value="DNA_pol3_finger"/>
    <property type="match status" value="1"/>
</dbReference>
<evidence type="ECO:0000256" key="12">
    <source>
        <dbReference type="ARBA" id="ARBA00049244"/>
    </source>
</evidence>
<evidence type="ECO:0000313" key="16">
    <source>
        <dbReference type="EMBL" id="MDZ5459795.1"/>
    </source>
</evidence>
<evidence type="ECO:0000256" key="11">
    <source>
        <dbReference type="ARBA" id="ARBA00023204"/>
    </source>
</evidence>
<dbReference type="Pfam" id="PF14579">
    <property type="entry name" value="HHH_6"/>
    <property type="match status" value="1"/>
</dbReference>
<name>A0ABU5ILK7_9BURK</name>
<evidence type="ECO:0000256" key="9">
    <source>
        <dbReference type="ARBA" id="ARBA00022763"/>
    </source>
</evidence>
<protein>
    <recommendedName>
        <fullName evidence="4 13">Error-prone DNA polymerase</fullName>
        <ecNumber evidence="3 13">2.7.7.7</ecNumber>
    </recommendedName>
</protein>
<dbReference type="EMBL" id="JAXOJX010000050">
    <property type="protein sequence ID" value="MDZ5459795.1"/>
    <property type="molecule type" value="Genomic_DNA"/>
</dbReference>
<sequence>MPPNNKNTLPPGLPAYAELWSLSNFSFLRGASHPQELIERAAQLGYSALALTDECSLAGIVRAHVAAKQHKLKLLVGAQFRLQAEEGEDAPAPNADDAAATLVLLACNLNGYGNLCQFITRLRRAGDKGTYAPLRLSSLDPDALADCLVLAAPSRGADVPAIEGLARRLAWTFTNRCWLLVSQLRQVDDALHLERLREVAARTGVPLVAAGDVHMHRRSRKPLQDVLTATRLRRPLTLCGFGLQPNAERHLRTRLRLAQTCAPELLAQTLEVAARCGFSLDELRYHYPGELVPAGHSPATWLRQLTWEGAGRRWPGGIPPAVQAQVEHELALIGELRYEHYFLTVADIVEFARSRGILCQGRGSAANSVVCFCLGVTEVDPARMSLLFERFISRERNEPPDIDIDFEHERREEVIQYLYRKYGRDRAALAATVITYRMRSAVRDVGKALGLADATVEALARDHQWWDGAQLRAERFAQLGLDPGSLLMRQFTALVDQLLGFPRHLSQHTGGFVLTQGPLSRLVPIENAAMAERTVIEWDKDDLDAVGLLKVDVLALGMLTALRKALDFIGQLKGHAFGLQDIPDDDVATYDMVCRADTVGVFQIESRAQQAMLPRLRPRCFYDLVIEVAIVRPGPIQGGMVHPFLRRREGKEAVTFPGEALRQALGRTLGVPVFQEQVMQVAILAAGFTAGEADALRRSMAAWRRKGGLEQYHDKIVRGMTQRGYDPAFATAIFEQIKGFSEYGFPESHAASFALLVYTSCWIKCRHPAAFLAAMLNSQPLGFYTPWQLVQDARRHGVEVRAADVMASDWDCTLEGIDAEAGSDEANKAAEAAREKGAEEEKAGKKVEEVEERAEEVPQADDPWHPDSQGASPPTSSSPRRRGSRRPHAGAQEQRQAARTQDAAHAKVISPDPLGGRLDSRLRGNDGVGGGAGQRTANALQACKRCSGPDDPVSPTGPSRPSKPAVRLGLRMVAGLSQEAAMRIAQARALCPFDDVEDLARRARLDARDIRLLAGADALMSLAGHRRQQLWEAAAWTTPPALLGDAPVNEDFIELPPAPEGEEIVFDHAATGLTLRRHPLALLRPLLEERRLLSAAQLLAQPHGRLVRACGLVTLRQQPGTAKGVVFVTLEDETGVVQVVCWKRIRERQREVLLRSRLLAVYGRWQREGEVCALVAGHLLDLTGLLGRFVAGSRDFR</sequence>
<keyword evidence="17" id="KW-1185">Reference proteome</keyword>
<evidence type="ECO:0000256" key="10">
    <source>
        <dbReference type="ARBA" id="ARBA00022932"/>
    </source>
</evidence>
<evidence type="ECO:0000256" key="14">
    <source>
        <dbReference type="SAM" id="MobiDB-lite"/>
    </source>
</evidence>
<dbReference type="PANTHER" id="PTHR32294">
    <property type="entry name" value="DNA POLYMERASE III SUBUNIT ALPHA"/>
    <property type="match status" value="1"/>
</dbReference>
<organism evidence="16 17">
    <name type="scientific">Azohydromonas lata</name>
    <dbReference type="NCBI Taxonomy" id="45677"/>
    <lineage>
        <taxon>Bacteria</taxon>
        <taxon>Pseudomonadati</taxon>
        <taxon>Pseudomonadota</taxon>
        <taxon>Betaproteobacteria</taxon>
        <taxon>Burkholderiales</taxon>
        <taxon>Sphaerotilaceae</taxon>
        <taxon>Azohydromonas</taxon>
    </lineage>
</organism>
<evidence type="ECO:0000256" key="1">
    <source>
        <dbReference type="ARBA" id="ARBA00004496"/>
    </source>
</evidence>
<dbReference type="Pfam" id="PF07733">
    <property type="entry name" value="DNA_pol3_alpha"/>
    <property type="match status" value="1"/>
</dbReference>
<reference evidence="16 17" key="1">
    <citation type="submission" date="2023-11" db="EMBL/GenBank/DDBJ databases">
        <title>Draft genome of Azohydromonas lata strain H1 (DSM1123), a polyhydroxyalkanoate producer.</title>
        <authorList>
            <person name="Traversa D."/>
            <person name="D'Addabbo P."/>
            <person name="Pazzani C."/>
            <person name="Manzari C."/>
            <person name="Chiara M."/>
            <person name="Scrascia M."/>
        </authorList>
    </citation>
    <scope>NUCLEOTIDE SEQUENCE [LARGE SCALE GENOMIC DNA]</scope>
    <source>
        <strain evidence="16 17">H1</strain>
    </source>
</reference>
<dbReference type="NCBIfam" id="TIGR00594">
    <property type="entry name" value="polc"/>
    <property type="match status" value="1"/>
</dbReference>
<dbReference type="InterPro" id="IPR004805">
    <property type="entry name" value="DnaE2/DnaE/PolC"/>
</dbReference>
<evidence type="ECO:0000259" key="15">
    <source>
        <dbReference type="SMART" id="SM00481"/>
    </source>
</evidence>
<evidence type="ECO:0000256" key="7">
    <source>
        <dbReference type="ARBA" id="ARBA00022695"/>
    </source>
</evidence>
<dbReference type="EC" id="2.7.7.7" evidence="3 13"/>
<dbReference type="Proteomes" id="UP001293718">
    <property type="component" value="Unassembled WGS sequence"/>
</dbReference>
<comment type="subcellular location">
    <subcellularLocation>
        <location evidence="1 13">Cytoplasm</location>
    </subcellularLocation>
</comment>
<feature type="compositionally biased region" description="Basic residues" evidence="14">
    <location>
        <begin position="879"/>
        <end position="888"/>
    </location>
</feature>
<accession>A0ABU5ILK7</accession>
<dbReference type="Pfam" id="PF01336">
    <property type="entry name" value="tRNA_anti-codon"/>
    <property type="match status" value="1"/>
</dbReference>
<feature type="domain" description="Polymerase/histidinol phosphatase N-terminal" evidence="15">
    <location>
        <begin position="17"/>
        <end position="84"/>
    </location>
</feature>
<evidence type="ECO:0000256" key="3">
    <source>
        <dbReference type="ARBA" id="ARBA00012417"/>
    </source>
</evidence>
<feature type="compositionally biased region" description="Basic and acidic residues" evidence="14">
    <location>
        <begin position="825"/>
        <end position="848"/>
    </location>
</feature>
<keyword evidence="7 13" id="KW-0548">Nucleotidyltransferase</keyword>
<dbReference type="InterPro" id="IPR040982">
    <property type="entry name" value="DNA_pol3_finger"/>
</dbReference>
<keyword evidence="11 13" id="KW-0234">DNA repair</keyword>
<comment type="function">
    <text evidence="13">DNA polymerase involved in damage-induced mutagenesis and translesion synthesis (TLS). It is not the major replicative DNA polymerase.</text>
</comment>
<evidence type="ECO:0000256" key="6">
    <source>
        <dbReference type="ARBA" id="ARBA00022679"/>
    </source>
</evidence>
<dbReference type="SUPFAM" id="SSF89550">
    <property type="entry name" value="PHP domain-like"/>
    <property type="match status" value="1"/>
</dbReference>
<comment type="similarity">
    <text evidence="2 13">Belongs to the DNA polymerase type-C family. DnaE2 subfamily.</text>
</comment>
<dbReference type="InterPro" id="IPR023073">
    <property type="entry name" value="DnaE2"/>
</dbReference>
<evidence type="ECO:0000256" key="2">
    <source>
        <dbReference type="ARBA" id="ARBA00007391"/>
    </source>
</evidence>
<dbReference type="CDD" id="cd07434">
    <property type="entry name" value="PHP_PolIIIA_DnaE2"/>
    <property type="match status" value="1"/>
</dbReference>
<comment type="catalytic activity">
    <reaction evidence="12 13">
        <text>DNA(n) + a 2'-deoxyribonucleoside 5'-triphosphate = DNA(n+1) + diphosphate</text>
        <dbReference type="Rhea" id="RHEA:22508"/>
        <dbReference type="Rhea" id="RHEA-COMP:17339"/>
        <dbReference type="Rhea" id="RHEA-COMP:17340"/>
        <dbReference type="ChEBI" id="CHEBI:33019"/>
        <dbReference type="ChEBI" id="CHEBI:61560"/>
        <dbReference type="ChEBI" id="CHEBI:173112"/>
        <dbReference type="EC" id="2.7.7.7"/>
    </reaction>
</comment>
<comment type="caution">
    <text evidence="16">The sequence shown here is derived from an EMBL/GenBank/DDBJ whole genome shotgun (WGS) entry which is preliminary data.</text>
</comment>
<dbReference type="NCBIfam" id="NF004225">
    <property type="entry name" value="PRK05672.1"/>
    <property type="match status" value="1"/>
</dbReference>
<keyword evidence="10 13" id="KW-0239">DNA-directed DNA polymerase</keyword>
<dbReference type="CDD" id="cd04485">
    <property type="entry name" value="DnaE_OBF"/>
    <property type="match status" value="1"/>
</dbReference>
<keyword evidence="6 13" id="KW-0808">Transferase</keyword>
<feature type="region of interest" description="Disordered" evidence="14">
    <location>
        <begin position="823"/>
        <end position="965"/>
    </location>
</feature>
<evidence type="ECO:0000256" key="13">
    <source>
        <dbReference type="HAMAP-Rule" id="MF_01902"/>
    </source>
</evidence>
<evidence type="ECO:0000313" key="17">
    <source>
        <dbReference type="Proteomes" id="UP001293718"/>
    </source>
</evidence>
<dbReference type="InterPro" id="IPR004013">
    <property type="entry name" value="PHP_dom"/>
</dbReference>
<dbReference type="InterPro" id="IPR004365">
    <property type="entry name" value="NA-bd_OB_tRNA"/>
</dbReference>